<feature type="domain" description="DUF1023" evidence="2">
    <location>
        <begin position="312"/>
        <end position="488"/>
    </location>
</feature>
<dbReference type="InterPro" id="IPR010427">
    <property type="entry name" value="DUF1023"/>
</dbReference>
<dbReference type="Proteomes" id="UP000007076">
    <property type="component" value="Chromosome"/>
</dbReference>
<dbReference type="PATRIC" id="fig|452652.3.peg.4311"/>
<feature type="region of interest" description="Disordered" evidence="1">
    <location>
        <begin position="576"/>
        <end position="606"/>
    </location>
</feature>
<dbReference type="EMBL" id="AP010968">
    <property type="protein sequence ID" value="BAJ30113.1"/>
    <property type="molecule type" value="Genomic_DNA"/>
</dbReference>
<dbReference type="STRING" id="452652.KSE_43290"/>
<proteinExistence type="predicted"/>
<dbReference type="AlphaFoldDB" id="E4NF33"/>
<dbReference type="HOGENOM" id="CLU_025057_2_1_11"/>
<gene>
    <name evidence="3" type="ordered locus">KSE_43290</name>
</gene>
<organism evidence="3 4">
    <name type="scientific">Kitasatospora setae (strain ATCC 33774 / DSM 43861 / JCM 3304 / KCC A-0304 / NBRC 14216 / KM-6054)</name>
    <name type="common">Streptomyces setae</name>
    <dbReference type="NCBI Taxonomy" id="452652"/>
    <lineage>
        <taxon>Bacteria</taxon>
        <taxon>Bacillati</taxon>
        <taxon>Actinomycetota</taxon>
        <taxon>Actinomycetes</taxon>
        <taxon>Kitasatosporales</taxon>
        <taxon>Streptomycetaceae</taxon>
        <taxon>Kitasatospora</taxon>
    </lineage>
</organism>
<dbReference type="SUPFAM" id="SSF53474">
    <property type="entry name" value="alpha/beta-Hydrolases"/>
    <property type="match status" value="1"/>
</dbReference>
<evidence type="ECO:0000313" key="3">
    <source>
        <dbReference type="EMBL" id="BAJ30113.1"/>
    </source>
</evidence>
<reference evidence="3 4" key="1">
    <citation type="journal article" date="2010" name="DNA Res.">
        <title>Genome sequence of Kitasatospora setae NBRC 14216T: an evolutionary snapshot of the family Streptomycetaceae.</title>
        <authorList>
            <person name="Ichikawa N."/>
            <person name="Oguchi A."/>
            <person name="Ikeda H."/>
            <person name="Ishikawa J."/>
            <person name="Kitani S."/>
            <person name="Watanabe Y."/>
            <person name="Nakamura S."/>
            <person name="Katano Y."/>
            <person name="Kishi E."/>
            <person name="Sasagawa M."/>
            <person name="Ankai A."/>
            <person name="Fukui S."/>
            <person name="Hashimoto Y."/>
            <person name="Kamata S."/>
            <person name="Otoguro M."/>
            <person name="Tanikawa S."/>
            <person name="Nihira T."/>
            <person name="Horinouchi S."/>
            <person name="Ohnishi Y."/>
            <person name="Hayakawa M."/>
            <person name="Kuzuyama T."/>
            <person name="Arisawa A."/>
            <person name="Nomoto F."/>
            <person name="Miura H."/>
            <person name="Takahashi Y."/>
            <person name="Fujita N."/>
        </authorList>
    </citation>
    <scope>NUCLEOTIDE SEQUENCE [LARGE SCALE GENOMIC DNA]</scope>
    <source>
        <strain evidence="4">ATCC 33774 / DSM 43861 / JCM 3304 / KCC A-0304 / NBRC 14216 / KM-6054</strain>
    </source>
</reference>
<evidence type="ECO:0000259" key="2">
    <source>
        <dbReference type="Pfam" id="PF06259"/>
    </source>
</evidence>
<keyword evidence="4" id="KW-1185">Reference proteome</keyword>
<dbReference type="ESTHER" id="kitsk-e4nf33">
    <property type="family name" value="Duf_1023"/>
</dbReference>
<dbReference type="eggNOG" id="COG4099">
    <property type="taxonomic scope" value="Bacteria"/>
</dbReference>
<sequence>MMDIKTLQDGRYDGMFAAADAYDRIGSAFADHSSTWNNGVQGRARNSGWTGQAADKADASLSETGIKVQAAAGELCSIAPVLREGAEAFMLAQNKLAALLTDAKADGYQVGADGSVSWQPATPTAPDQGITIDQMFQQQAREMQATAYGMQIEQVLKEAEHADQVISERLRALTDDARTGKGLTRIAGGLNAMRNLRKEDLVDSAIPKQGSSPTQVNAWWKGLPPEEQQRLLQNHPQQIGNLDGIPSPVRDQANRANLDRTISQLENRGQLSAAEQEQLTGFRAIKQRVASEDEAHRKMPESNPQPYLLAIDTVGQGRAAISFGNPDTATDVVSYVPGLGTKIGGAGGGDADRAKDLWTASKAADPSKDVASITWIGYDAPQLEGATLDSLAVAGTERAERGGASYQTFVQGLRATHEGEPAHMTALGHSYGSFTVGQAAQRPGGLPVDDIILVGSPGTGAQRADQLGIDPKHVWVGAAENDPVTHLPSGAESTGMGVGGYIGAAAGAGFGPLGLITGAVVGGGGGYGVGHLVDEHELWFGQDPASREFGGNRFAVEPGPELSADSHSDYWDFRDERQKKDPSASLANMAEIVTGNGGNATKQSPR</sequence>
<protein>
    <recommendedName>
        <fullName evidence="2">DUF1023 domain-containing protein</fullName>
    </recommendedName>
</protein>
<dbReference type="Pfam" id="PF06259">
    <property type="entry name" value="Abhydrolase_8"/>
    <property type="match status" value="1"/>
</dbReference>
<name>E4NF33_KITSK</name>
<evidence type="ECO:0000313" key="4">
    <source>
        <dbReference type="Proteomes" id="UP000007076"/>
    </source>
</evidence>
<evidence type="ECO:0000256" key="1">
    <source>
        <dbReference type="SAM" id="MobiDB-lite"/>
    </source>
</evidence>
<accession>E4NF33</accession>
<dbReference type="KEGG" id="ksk:KSE_43290"/>
<dbReference type="InterPro" id="IPR029058">
    <property type="entry name" value="AB_hydrolase_fold"/>
</dbReference>